<keyword evidence="1" id="KW-0479">Metal-binding</keyword>
<dbReference type="SUPFAM" id="SSF57756">
    <property type="entry name" value="Retrovirus zinc finger-like domains"/>
    <property type="match status" value="1"/>
</dbReference>
<dbReference type="AlphaFoldDB" id="A0AAW0TGZ7"/>
<protein>
    <recommendedName>
        <fullName evidence="2">CCHC-type domain-containing protein</fullName>
    </recommendedName>
</protein>
<gene>
    <name evidence="3" type="ORF">O3P69_017974</name>
</gene>
<accession>A0AAW0TGZ7</accession>
<keyword evidence="1" id="KW-0862">Zinc</keyword>
<evidence type="ECO:0000259" key="2">
    <source>
        <dbReference type="PROSITE" id="PS50158"/>
    </source>
</evidence>
<dbReference type="GO" id="GO:0003676">
    <property type="term" value="F:nucleic acid binding"/>
    <property type="evidence" value="ECO:0007669"/>
    <property type="project" value="InterPro"/>
</dbReference>
<dbReference type="Proteomes" id="UP001487740">
    <property type="component" value="Unassembled WGS sequence"/>
</dbReference>
<organism evidence="3 4">
    <name type="scientific">Scylla paramamosain</name>
    <name type="common">Mud crab</name>
    <dbReference type="NCBI Taxonomy" id="85552"/>
    <lineage>
        <taxon>Eukaryota</taxon>
        <taxon>Metazoa</taxon>
        <taxon>Ecdysozoa</taxon>
        <taxon>Arthropoda</taxon>
        <taxon>Crustacea</taxon>
        <taxon>Multicrustacea</taxon>
        <taxon>Malacostraca</taxon>
        <taxon>Eumalacostraca</taxon>
        <taxon>Eucarida</taxon>
        <taxon>Decapoda</taxon>
        <taxon>Pleocyemata</taxon>
        <taxon>Brachyura</taxon>
        <taxon>Eubrachyura</taxon>
        <taxon>Portunoidea</taxon>
        <taxon>Portunidae</taxon>
        <taxon>Portuninae</taxon>
        <taxon>Scylla</taxon>
    </lineage>
</organism>
<sequence>MVEMERGPLSILSTQGSRLRDWSEHPYSYSTFLPKTCTVSPYDPLQHIYRRTLKVTITEAVLLLVLSPILVIFSRFNEIVVSHAIDSFSRFYVHKVVHEVMDTGIEALILVSWMNRNFKTQQLEGLQSVPVADIQRQVYRSNAGKWSVRDCDPPPTPTPCRFRERVGFYIFTTQEVATQGYASFQAVSTVRCHTCGEEGHIRPRCPRNPRAFKDPLTTTTPQYKVGFCMENRTVPCFTMAGTISGSWASTIIRYTGCSGIVVSEEVLPNIDPSLFPKVKVADYLGRVDEFPVVRCYLQCRLYTGWTDAVRPPIKFATAFVGNIPGVNDPREPNEEPPSDARGQAEQRSYRHSCCHYQQGYQDPAFRISRSLCC</sequence>
<reference evidence="3 4" key="1">
    <citation type="submission" date="2023-03" db="EMBL/GenBank/DDBJ databases">
        <title>High-quality genome of Scylla paramamosain provides insights in environmental adaptation.</title>
        <authorList>
            <person name="Zhang L."/>
        </authorList>
    </citation>
    <scope>NUCLEOTIDE SEQUENCE [LARGE SCALE GENOMIC DNA]</scope>
    <source>
        <strain evidence="3">LZ_2023a</strain>
        <tissue evidence="3">Muscle</tissue>
    </source>
</reference>
<comment type="caution">
    <text evidence="3">The sequence shown here is derived from an EMBL/GenBank/DDBJ whole genome shotgun (WGS) entry which is preliminary data.</text>
</comment>
<evidence type="ECO:0000256" key="1">
    <source>
        <dbReference type="PROSITE-ProRule" id="PRU00047"/>
    </source>
</evidence>
<name>A0AAW0TGZ7_SCYPA</name>
<keyword evidence="1" id="KW-0863">Zinc-finger</keyword>
<dbReference type="InterPro" id="IPR036875">
    <property type="entry name" value="Znf_CCHC_sf"/>
</dbReference>
<evidence type="ECO:0000313" key="3">
    <source>
        <dbReference type="EMBL" id="KAK8386995.1"/>
    </source>
</evidence>
<dbReference type="InterPro" id="IPR001878">
    <property type="entry name" value="Znf_CCHC"/>
</dbReference>
<feature type="domain" description="CCHC-type" evidence="2">
    <location>
        <begin position="191"/>
        <end position="207"/>
    </location>
</feature>
<evidence type="ECO:0000313" key="4">
    <source>
        <dbReference type="Proteomes" id="UP001487740"/>
    </source>
</evidence>
<keyword evidence="4" id="KW-1185">Reference proteome</keyword>
<proteinExistence type="predicted"/>
<dbReference type="EMBL" id="JARAKH010000030">
    <property type="protein sequence ID" value="KAK8386995.1"/>
    <property type="molecule type" value="Genomic_DNA"/>
</dbReference>
<dbReference type="PROSITE" id="PS50158">
    <property type="entry name" value="ZF_CCHC"/>
    <property type="match status" value="1"/>
</dbReference>
<dbReference type="GO" id="GO:0008270">
    <property type="term" value="F:zinc ion binding"/>
    <property type="evidence" value="ECO:0007669"/>
    <property type="project" value="UniProtKB-KW"/>
</dbReference>